<sequence>MKYNLIIVFVVLLGLLNFSNATDPIECDFCQLAVDTIESVIKTDGDNYTQVYDAVERLCGSIPSNYTNLCFTFLKYSAPVIINQMMNQTVSKNICEEIEICTPNNLDFTFNHHLCYIYRIHKALPSDLLLKCDSSICKTIVQTQNSIKLQLSQFDLGELDSKCNNI</sequence>
<evidence type="ECO:0000259" key="3">
    <source>
        <dbReference type="PROSITE" id="PS50015"/>
    </source>
</evidence>
<evidence type="ECO:0000256" key="2">
    <source>
        <dbReference type="SAM" id="SignalP"/>
    </source>
</evidence>
<dbReference type="Proteomes" id="UP000076078">
    <property type="component" value="Unassembled WGS sequence"/>
</dbReference>
<proteinExistence type="predicted"/>
<dbReference type="Gene3D" id="1.10.225.10">
    <property type="entry name" value="Saposin-like"/>
    <property type="match status" value="1"/>
</dbReference>
<dbReference type="SMART" id="SM00741">
    <property type="entry name" value="SapB"/>
    <property type="match status" value="1"/>
</dbReference>
<dbReference type="OrthoDB" id="69496at2759"/>
<gene>
    <name evidence="4" type="ORF">DLAC_08760</name>
</gene>
<keyword evidence="1" id="KW-1015">Disulfide bond</keyword>
<evidence type="ECO:0000313" key="5">
    <source>
        <dbReference type="Proteomes" id="UP000076078"/>
    </source>
</evidence>
<dbReference type="EMBL" id="LODT01000037">
    <property type="protein sequence ID" value="KYQ90169.1"/>
    <property type="molecule type" value="Genomic_DNA"/>
</dbReference>
<dbReference type="SUPFAM" id="SSF47862">
    <property type="entry name" value="Saposin"/>
    <property type="match status" value="1"/>
</dbReference>
<organism evidence="4 5">
    <name type="scientific">Tieghemostelium lacteum</name>
    <name type="common">Slime mold</name>
    <name type="synonym">Dictyostelium lacteum</name>
    <dbReference type="NCBI Taxonomy" id="361077"/>
    <lineage>
        <taxon>Eukaryota</taxon>
        <taxon>Amoebozoa</taxon>
        <taxon>Evosea</taxon>
        <taxon>Eumycetozoa</taxon>
        <taxon>Dictyostelia</taxon>
        <taxon>Dictyosteliales</taxon>
        <taxon>Raperosteliaceae</taxon>
        <taxon>Tieghemostelium</taxon>
    </lineage>
</organism>
<comment type="caution">
    <text evidence="4">The sequence shown here is derived from an EMBL/GenBank/DDBJ whole genome shotgun (WGS) entry which is preliminary data.</text>
</comment>
<accession>A0A151Z873</accession>
<name>A0A151Z873_TIELA</name>
<dbReference type="InterPro" id="IPR011001">
    <property type="entry name" value="Saposin-like"/>
</dbReference>
<dbReference type="AlphaFoldDB" id="A0A151Z873"/>
<dbReference type="PROSITE" id="PS50015">
    <property type="entry name" value="SAP_B"/>
    <property type="match status" value="1"/>
</dbReference>
<reference evidence="4 5" key="1">
    <citation type="submission" date="2015-12" db="EMBL/GenBank/DDBJ databases">
        <title>Dictyostelia acquired genes for synthesis and detection of signals that induce cell-type specialization by lateral gene transfer from prokaryotes.</title>
        <authorList>
            <person name="Gloeckner G."/>
            <person name="Schaap P."/>
        </authorList>
    </citation>
    <scope>NUCLEOTIDE SEQUENCE [LARGE SCALE GENOMIC DNA]</scope>
    <source>
        <strain evidence="4 5">TK</strain>
    </source>
</reference>
<feature type="chain" id="PRO_5007592981" description="Saposin B-type domain-containing protein" evidence="2">
    <location>
        <begin position="22"/>
        <end position="166"/>
    </location>
</feature>
<feature type="domain" description="Saposin B-type" evidence="3">
    <location>
        <begin position="23"/>
        <end position="105"/>
    </location>
</feature>
<evidence type="ECO:0000313" key="4">
    <source>
        <dbReference type="EMBL" id="KYQ90169.1"/>
    </source>
</evidence>
<keyword evidence="5" id="KW-1185">Reference proteome</keyword>
<evidence type="ECO:0000256" key="1">
    <source>
        <dbReference type="ARBA" id="ARBA00023157"/>
    </source>
</evidence>
<feature type="signal peptide" evidence="2">
    <location>
        <begin position="1"/>
        <end position="21"/>
    </location>
</feature>
<dbReference type="InParanoid" id="A0A151Z873"/>
<dbReference type="STRING" id="361077.A0A151Z873"/>
<keyword evidence="2" id="KW-0732">Signal</keyword>
<protein>
    <recommendedName>
        <fullName evidence="3">Saposin B-type domain-containing protein</fullName>
    </recommendedName>
</protein>
<dbReference type="InterPro" id="IPR008139">
    <property type="entry name" value="SaposinB_dom"/>
</dbReference>